<dbReference type="GO" id="GO:0008237">
    <property type="term" value="F:metallopeptidase activity"/>
    <property type="evidence" value="ECO:0007669"/>
    <property type="project" value="UniProtKB-KW"/>
</dbReference>
<feature type="transmembrane region" description="Helical" evidence="1">
    <location>
        <begin position="94"/>
        <end position="113"/>
    </location>
</feature>
<dbReference type="GO" id="GO:0004175">
    <property type="term" value="F:endopeptidase activity"/>
    <property type="evidence" value="ECO:0007669"/>
    <property type="project" value="UniProtKB-ARBA"/>
</dbReference>
<organism evidence="3 4">
    <name type="scientific">Lysinibacillus antri</name>
    <dbReference type="NCBI Taxonomy" id="2498145"/>
    <lineage>
        <taxon>Bacteria</taxon>
        <taxon>Bacillati</taxon>
        <taxon>Bacillota</taxon>
        <taxon>Bacilli</taxon>
        <taxon>Bacillales</taxon>
        <taxon>Bacillaceae</taxon>
        <taxon>Lysinibacillus</taxon>
    </lineage>
</organism>
<reference evidence="3 4" key="1">
    <citation type="submission" date="2018-12" db="EMBL/GenBank/DDBJ databases">
        <title>Lysinibacillus antri sp. nov., isolated from a cave soil.</title>
        <authorList>
            <person name="Narsing Rao M.P."/>
            <person name="Zhang H."/>
            <person name="Dong Z.-Y."/>
            <person name="Niu X.-K."/>
            <person name="Zhang K."/>
            <person name="Fang B.-Z."/>
            <person name="Kang Y.-Q."/>
            <person name="Xiao M."/>
            <person name="Li W.-J."/>
        </authorList>
    </citation>
    <scope>NUCLEOTIDE SEQUENCE [LARGE SCALE GENOMIC DNA]</scope>
    <source>
        <strain evidence="3 4">SYSU K30002</strain>
    </source>
</reference>
<protein>
    <submittedName>
        <fullName evidence="3">CPBP family intramembrane metalloprotease</fullName>
    </submittedName>
</protein>
<keyword evidence="3" id="KW-0482">Metalloprotease</keyword>
<feature type="transmembrane region" description="Helical" evidence="1">
    <location>
        <begin position="266"/>
        <end position="284"/>
    </location>
</feature>
<keyword evidence="4" id="KW-1185">Reference proteome</keyword>
<dbReference type="EMBL" id="RYYR01000010">
    <property type="protein sequence ID" value="RUL53091.1"/>
    <property type="molecule type" value="Genomic_DNA"/>
</dbReference>
<dbReference type="PANTHER" id="PTHR39430:SF1">
    <property type="entry name" value="PROTEASE"/>
    <property type="match status" value="1"/>
</dbReference>
<dbReference type="InterPro" id="IPR003675">
    <property type="entry name" value="Rce1/LyrA-like_dom"/>
</dbReference>
<gene>
    <name evidence="3" type="ORF">EK386_09010</name>
</gene>
<keyword evidence="3" id="KW-0378">Hydrolase</keyword>
<evidence type="ECO:0000256" key="1">
    <source>
        <dbReference type="SAM" id="Phobius"/>
    </source>
</evidence>
<keyword evidence="1" id="KW-1133">Transmembrane helix</keyword>
<feature type="transmembrane region" description="Helical" evidence="1">
    <location>
        <begin position="55"/>
        <end position="74"/>
    </location>
</feature>
<evidence type="ECO:0000313" key="4">
    <source>
        <dbReference type="Proteomes" id="UP000287910"/>
    </source>
</evidence>
<dbReference type="PANTHER" id="PTHR39430">
    <property type="entry name" value="MEMBRANE-ASSOCIATED PROTEASE-RELATED"/>
    <property type="match status" value="1"/>
</dbReference>
<keyword evidence="1" id="KW-0472">Membrane</keyword>
<dbReference type="Proteomes" id="UP000287910">
    <property type="component" value="Unassembled WGS sequence"/>
</dbReference>
<accession>A0A432LBY5</accession>
<proteinExistence type="predicted"/>
<dbReference type="AlphaFoldDB" id="A0A432LBY5"/>
<comment type="caution">
    <text evidence="3">The sequence shown here is derived from an EMBL/GenBank/DDBJ whole genome shotgun (WGS) entry which is preliminary data.</text>
</comment>
<evidence type="ECO:0000259" key="2">
    <source>
        <dbReference type="Pfam" id="PF02517"/>
    </source>
</evidence>
<dbReference type="GO" id="GO:0080120">
    <property type="term" value="P:CAAX-box protein maturation"/>
    <property type="evidence" value="ECO:0007669"/>
    <property type="project" value="UniProtKB-ARBA"/>
</dbReference>
<feature type="domain" description="CAAX prenyl protease 2/Lysostaphin resistance protein A-like" evidence="2">
    <location>
        <begin position="127"/>
        <end position="228"/>
    </location>
</feature>
<keyword evidence="3" id="KW-0645">Protease</keyword>
<name>A0A432LBY5_9BACI</name>
<sequence>MTIFVYNDVRAKKGAFQMKGIYSVIGKTIVGVLMIFAIILVLSLLDQVLLKEANFGNFISPIGLGLTAGLMVVLFERKNKFDIGWKDRFAVQHVFTGIVMSMIVMTVTMFFMLMTGKVALQEQFFGWNIILFHVFLFLMVATGEEWLLRGYFFGLYQTKIGNKTAIFLNSILFTTIHLFNPESFSRPIEHMLIEMTNIFLISLFLSMTRLFSGSLWMPIAIHFSINFLQSAIFGFANGGKEVESVFHLIYDELTLWNGSGYGLESSFIFTPILVLANGMLFVLYRRKRKKVLEV</sequence>
<evidence type="ECO:0000313" key="3">
    <source>
        <dbReference type="EMBL" id="RUL53091.1"/>
    </source>
</evidence>
<dbReference type="Pfam" id="PF02517">
    <property type="entry name" value="Rce1-like"/>
    <property type="match status" value="1"/>
</dbReference>
<feature type="transmembrane region" description="Helical" evidence="1">
    <location>
        <begin position="21"/>
        <end position="43"/>
    </location>
</feature>
<keyword evidence="1" id="KW-0812">Transmembrane</keyword>
<feature type="transmembrane region" description="Helical" evidence="1">
    <location>
        <begin position="125"/>
        <end position="148"/>
    </location>
</feature>
<dbReference type="GO" id="GO:0006508">
    <property type="term" value="P:proteolysis"/>
    <property type="evidence" value="ECO:0007669"/>
    <property type="project" value="UniProtKB-KW"/>
</dbReference>